<gene>
    <name evidence="2" type="ORF">CPB84DRAFT_1853541</name>
</gene>
<feature type="region of interest" description="Disordered" evidence="1">
    <location>
        <begin position="658"/>
        <end position="701"/>
    </location>
</feature>
<name>A0A9P5TFJ2_GYMJU</name>
<feature type="region of interest" description="Disordered" evidence="1">
    <location>
        <begin position="746"/>
        <end position="765"/>
    </location>
</feature>
<feature type="compositionally biased region" description="Basic and acidic residues" evidence="1">
    <location>
        <begin position="830"/>
        <end position="849"/>
    </location>
</feature>
<dbReference type="Proteomes" id="UP000724874">
    <property type="component" value="Unassembled WGS sequence"/>
</dbReference>
<keyword evidence="3" id="KW-1185">Reference proteome</keyword>
<organism evidence="2 3">
    <name type="scientific">Gymnopilus junonius</name>
    <name type="common">Spectacular rustgill mushroom</name>
    <name type="synonym">Gymnopilus spectabilis subsp. junonius</name>
    <dbReference type="NCBI Taxonomy" id="109634"/>
    <lineage>
        <taxon>Eukaryota</taxon>
        <taxon>Fungi</taxon>
        <taxon>Dikarya</taxon>
        <taxon>Basidiomycota</taxon>
        <taxon>Agaricomycotina</taxon>
        <taxon>Agaricomycetes</taxon>
        <taxon>Agaricomycetidae</taxon>
        <taxon>Agaricales</taxon>
        <taxon>Agaricineae</taxon>
        <taxon>Hymenogastraceae</taxon>
        <taxon>Gymnopilus</taxon>
    </lineage>
</organism>
<dbReference type="AlphaFoldDB" id="A0A9P5TFJ2"/>
<feature type="region of interest" description="Disordered" evidence="1">
    <location>
        <begin position="827"/>
        <end position="849"/>
    </location>
</feature>
<sequence>MDAIKSAIKLLENTSTVTSGEHQDAVTAIAHLRSAIKLYDLQILSSSALRELSDLLRQSLSPLYRDAFRSALEYAAAVFHFIYQNRILPYSGSKEQVQKWENVLISLFSGILDFLEEFSIEKQSSNSAYGKTAASTFSPELCEVFFRPLSGHGVDFDGDLSSVVYQLLRMTVELHSPNATRLREDIGGKRLGISISRTKAMESLLELFAVLVPSAQGGRTKRRNFITAVFDSSIFSCSDQIIKCLESLTSSDWTITGSAIVNALAESDISFPQPFDICNLAVNNELLHQASSFHVDKSQFIANLEKDGQIETFHVPFSTVRKIHNCPLDNDEAEVHILIEITRPAILGDKPIEVASMEDMTVSLNLKKSLLKRFEKALKGRSLVTPFGVNFATIVTRKQSKAEGIKLDFLSRERSSGMVKHEKLQSISQLWTNDAVPTGNEPSDPLATSPLILRSASSQIGHLPLIPTKQGVNPTRDNGGSWVDASKGFDQPSDDENPQPKSKYAKSTRKVIICSDDEDSPDKQISSHFEDVEAVKVKRMLLLHNTNRSGSVKFADVLLGGLHAEGENVNHKQSFVDLFLVKESKKRSASIDDSGADAHNVKRLRRDVLDISPIAAATHVKQMKRYTRKGRTSSPTIDFDELPQSEVSKSLAKRVAIKGSHIQTKQRHDPDITLVDTKDKPVQSLTTNRPEDAKERRRSARVAMPEKLTTVKRAQKAPWEKKEFLETKASKPVAVYPDSNEEILTKSEDTPIKTSEDLSHGNTVVGKNSETYTDFVVPLKSAPSSSDYPPVNPDTNVITIDLTQDESPTAPPISRKASMVLGKSIMPLSSRDEGKPPSDSKLSRPTDVKPKVEKVTSFQFETDAIKNPYSLPRGKPKAAKVGPTSFSPPIKEGEIEKFNVKYADRVLRNASETWCKAESFIQSNRDALRSPLSNRESKLKSSAGFVLPDFDDLSQHTEKKEQTREQGILAAHIYFRSGAYGQQRQQEYEQKSRIFGSGTMPEVPLQKIVKAVIEKVYRRFDDVTEELHTGQRAILEATAGIAKEMCNTSASHFNDMIDLEADYISQREKITRGLHNYLKSTDQVSVCFKDIINQHNNRSLSRKFPAKLFDKVPAIIKDPTIKL</sequence>
<evidence type="ECO:0000313" key="2">
    <source>
        <dbReference type="EMBL" id="KAF8874635.1"/>
    </source>
</evidence>
<evidence type="ECO:0000256" key="1">
    <source>
        <dbReference type="SAM" id="MobiDB-lite"/>
    </source>
</evidence>
<dbReference type="EMBL" id="JADNYJ010000210">
    <property type="protein sequence ID" value="KAF8874635.1"/>
    <property type="molecule type" value="Genomic_DNA"/>
</dbReference>
<feature type="compositionally biased region" description="Basic and acidic residues" evidence="1">
    <location>
        <begin position="666"/>
        <end position="681"/>
    </location>
</feature>
<dbReference type="OrthoDB" id="3270368at2759"/>
<protein>
    <submittedName>
        <fullName evidence="2">Uncharacterized protein</fullName>
    </submittedName>
</protein>
<comment type="caution">
    <text evidence="2">The sequence shown here is derived from an EMBL/GenBank/DDBJ whole genome shotgun (WGS) entry which is preliminary data.</text>
</comment>
<proteinExistence type="predicted"/>
<feature type="compositionally biased region" description="Basic and acidic residues" evidence="1">
    <location>
        <begin position="746"/>
        <end position="759"/>
    </location>
</feature>
<accession>A0A9P5TFJ2</accession>
<reference evidence="2" key="1">
    <citation type="submission" date="2020-11" db="EMBL/GenBank/DDBJ databases">
        <authorList>
            <consortium name="DOE Joint Genome Institute"/>
            <person name="Ahrendt S."/>
            <person name="Riley R."/>
            <person name="Andreopoulos W."/>
            <person name="LaButti K."/>
            <person name="Pangilinan J."/>
            <person name="Ruiz-duenas F.J."/>
            <person name="Barrasa J.M."/>
            <person name="Sanchez-Garcia M."/>
            <person name="Camarero S."/>
            <person name="Miyauchi S."/>
            <person name="Serrano A."/>
            <person name="Linde D."/>
            <person name="Babiker R."/>
            <person name="Drula E."/>
            <person name="Ayuso-Fernandez I."/>
            <person name="Pacheco R."/>
            <person name="Padilla G."/>
            <person name="Ferreira P."/>
            <person name="Barriuso J."/>
            <person name="Kellner H."/>
            <person name="Castanera R."/>
            <person name="Alfaro M."/>
            <person name="Ramirez L."/>
            <person name="Pisabarro A.G."/>
            <person name="Kuo A."/>
            <person name="Tritt A."/>
            <person name="Lipzen A."/>
            <person name="He G."/>
            <person name="Yan M."/>
            <person name="Ng V."/>
            <person name="Cullen D."/>
            <person name="Martin F."/>
            <person name="Rosso M.-N."/>
            <person name="Henrissat B."/>
            <person name="Hibbett D."/>
            <person name="Martinez A.T."/>
            <person name="Grigoriev I.V."/>
        </authorList>
    </citation>
    <scope>NUCLEOTIDE SEQUENCE</scope>
    <source>
        <strain evidence="2">AH 44721</strain>
    </source>
</reference>
<evidence type="ECO:0000313" key="3">
    <source>
        <dbReference type="Proteomes" id="UP000724874"/>
    </source>
</evidence>
<feature type="region of interest" description="Disordered" evidence="1">
    <location>
        <begin position="464"/>
        <end position="508"/>
    </location>
</feature>